<comment type="caution">
    <text evidence="2">The sequence shown here is derived from an EMBL/GenBank/DDBJ whole genome shotgun (WGS) entry which is preliminary data.</text>
</comment>
<evidence type="ECO:0000313" key="3">
    <source>
        <dbReference type="Proteomes" id="UP001140562"/>
    </source>
</evidence>
<dbReference type="AlphaFoldDB" id="A0A9W8WXX9"/>
<protein>
    <submittedName>
        <fullName evidence="2">Uncharacterized protein</fullName>
    </submittedName>
</protein>
<evidence type="ECO:0000313" key="2">
    <source>
        <dbReference type="EMBL" id="KAJ4335791.1"/>
    </source>
</evidence>
<organism evidence="2 3">
    <name type="scientific">Didymella glomerata</name>
    <dbReference type="NCBI Taxonomy" id="749621"/>
    <lineage>
        <taxon>Eukaryota</taxon>
        <taxon>Fungi</taxon>
        <taxon>Dikarya</taxon>
        <taxon>Ascomycota</taxon>
        <taxon>Pezizomycotina</taxon>
        <taxon>Dothideomycetes</taxon>
        <taxon>Pleosporomycetidae</taxon>
        <taxon>Pleosporales</taxon>
        <taxon>Pleosporineae</taxon>
        <taxon>Didymellaceae</taxon>
        <taxon>Didymella</taxon>
    </lineage>
</organism>
<dbReference type="OrthoDB" id="3767798at2759"/>
<accession>A0A9W8WXX9</accession>
<evidence type="ECO:0000256" key="1">
    <source>
        <dbReference type="SAM" id="MobiDB-lite"/>
    </source>
</evidence>
<proteinExistence type="predicted"/>
<keyword evidence="3" id="KW-1185">Reference proteome</keyword>
<dbReference type="Proteomes" id="UP001140562">
    <property type="component" value="Unassembled WGS sequence"/>
</dbReference>
<gene>
    <name evidence="2" type="ORF">N0V87_005907</name>
</gene>
<feature type="region of interest" description="Disordered" evidence="1">
    <location>
        <begin position="239"/>
        <end position="258"/>
    </location>
</feature>
<sequence length="258" mass="30299">MRNGLSASAAAAPNGDIIEEDFNESSEFVQVYVGPEIDPMTDPSVDPQRRRYKLQLLKHHIWDRTYFRDALSGRNYFEPIGENTWELIHPRLGDISPEDFRMVAEFLSDGSFGIRDPETEEQVAEAFAECMSAWKTAELLSMDDLLEHIVEKVRSTRPWWDLFNVMLFVCFIYDNEVPLEAHNDFKNLLSDFIAEHYDIYIEDDVLRAEFMTRFKELPELKRDVLKKIVEQSEQRLGLQEQEEVAQDEYEHDNMDLYS</sequence>
<dbReference type="EMBL" id="JAPEUV010000057">
    <property type="protein sequence ID" value="KAJ4335791.1"/>
    <property type="molecule type" value="Genomic_DNA"/>
</dbReference>
<feature type="compositionally biased region" description="Acidic residues" evidence="1">
    <location>
        <begin position="240"/>
        <end position="250"/>
    </location>
</feature>
<name>A0A9W8WXX9_9PLEO</name>
<reference evidence="2" key="1">
    <citation type="submission" date="2022-10" db="EMBL/GenBank/DDBJ databases">
        <title>Tapping the CABI collections for fungal endophytes: first genome assemblies for Collariella, Neodidymelliopsis, Ascochyta clinopodiicola, Didymella pomorum, Didymosphaeria variabile, Neocosmospora piperis and Neocucurbitaria cava.</title>
        <authorList>
            <person name="Hill R."/>
        </authorList>
    </citation>
    <scope>NUCLEOTIDE SEQUENCE</scope>
    <source>
        <strain evidence="2">IMI 360193</strain>
    </source>
</reference>